<organism evidence="2">
    <name type="scientific">marine sediment metagenome</name>
    <dbReference type="NCBI Taxonomy" id="412755"/>
    <lineage>
        <taxon>unclassified sequences</taxon>
        <taxon>metagenomes</taxon>
        <taxon>ecological metagenomes</taxon>
    </lineage>
</organism>
<accession>X1TA90</accession>
<sequence length="108" mass="12084">MYLGDYLNLDRAKMWPTPTQQDARIGPKNIGGSKHRKERGSEALADRVLFPTPKGRDWKGQTQRGIHAPQDALTNMDKGDGKPIGGQLNPNWVEWLMGFPIGWSDLNA</sequence>
<dbReference type="EMBL" id="BARW01006514">
    <property type="protein sequence ID" value="GAI76939.1"/>
    <property type="molecule type" value="Genomic_DNA"/>
</dbReference>
<protein>
    <recommendedName>
        <fullName evidence="3">DNA cytosine methyltransferase</fullName>
    </recommendedName>
</protein>
<reference evidence="2" key="1">
    <citation type="journal article" date="2014" name="Front. Microbiol.">
        <title>High frequency of phylogenetically diverse reductive dehalogenase-homologous genes in deep subseafloor sedimentary metagenomes.</title>
        <authorList>
            <person name="Kawai M."/>
            <person name="Futagami T."/>
            <person name="Toyoda A."/>
            <person name="Takaki Y."/>
            <person name="Nishi S."/>
            <person name="Hori S."/>
            <person name="Arai W."/>
            <person name="Tsubouchi T."/>
            <person name="Morono Y."/>
            <person name="Uchiyama I."/>
            <person name="Ito T."/>
            <person name="Fujiyama A."/>
            <person name="Inagaki F."/>
            <person name="Takami H."/>
        </authorList>
    </citation>
    <scope>NUCLEOTIDE SEQUENCE</scope>
    <source>
        <strain evidence="2">Expedition CK06-06</strain>
    </source>
</reference>
<dbReference type="AlphaFoldDB" id="X1TA90"/>
<evidence type="ECO:0008006" key="3">
    <source>
        <dbReference type="Google" id="ProtNLM"/>
    </source>
</evidence>
<name>X1TA90_9ZZZZ</name>
<evidence type="ECO:0000256" key="1">
    <source>
        <dbReference type="SAM" id="MobiDB-lite"/>
    </source>
</evidence>
<feature type="region of interest" description="Disordered" evidence="1">
    <location>
        <begin position="18"/>
        <end position="85"/>
    </location>
</feature>
<gene>
    <name evidence="2" type="ORF">S12H4_13681</name>
</gene>
<evidence type="ECO:0000313" key="2">
    <source>
        <dbReference type="EMBL" id="GAI76939.1"/>
    </source>
</evidence>
<comment type="caution">
    <text evidence="2">The sequence shown here is derived from an EMBL/GenBank/DDBJ whole genome shotgun (WGS) entry which is preliminary data.</text>
</comment>
<proteinExistence type="predicted"/>